<dbReference type="CDD" id="cd02133">
    <property type="entry name" value="PA_C5a_like"/>
    <property type="match status" value="1"/>
</dbReference>
<feature type="domain" description="Peptidase S8/S53" evidence="13">
    <location>
        <begin position="197"/>
        <end position="657"/>
    </location>
</feature>
<feature type="domain" description="PA" evidence="14">
    <location>
        <begin position="455"/>
        <end position="527"/>
    </location>
</feature>
<evidence type="ECO:0000256" key="7">
    <source>
        <dbReference type="ARBA" id="ARBA00022825"/>
    </source>
</evidence>
<dbReference type="SUPFAM" id="SSF69360">
    <property type="entry name" value="Cell wall binding repeat"/>
    <property type="match status" value="1"/>
</dbReference>
<dbReference type="SUPFAM" id="SSF52743">
    <property type="entry name" value="Subtilisin-like"/>
    <property type="match status" value="1"/>
</dbReference>
<keyword evidence="4 12" id="KW-0732">Signal</keyword>
<feature type="active site" description="Charge relay system" evidence="8 10">
    <location>
        <position position="206"/>
    </location>
</feature>
<dbReference type="Pfam" id="PF00082">
    <property type="entry name" value="Peptidase_S8"/>
    <property type="match status" value="1"/>
</dbReference>
<protein>
    <submittedName>
        <fullName evidence="16">DUF1735 domain-containing protein</fullName>
    </submittedName>
</protein>
<feature type="repeat" description="Cell wall-binding" evidence="9">
    <location>
        <begin position="1268"/>
        <end position="1287"/>
    </location>
</feature>
<evidence type="ECO:0000256" key="12">
    <source>
        <dbReference type="SAM" id="SignalP"/>
    </source>
</evidence>
<evidence type="ECO:0000313" key="17">
    <source>
        <dbReference type="Proteomes" id="UP000761411"/>
    </source>
</evidence>
<evidence type="ECO:0000256" key="2">
    <source>
        <dbReference type="ARBA" id="ARBA00022525"/>
    </source>
</evidence>
<proteinExistence type="inferred from homology"/>
<keyword evidence="2" id="KW-0964">Secreted</keyword>
<reference evidence="16 17" key="1">
    <citation type="journal article" date="2021" name="Microorganisms">
        <title>Bacterial Dimethylsulfoniopropionate Biosynthesis in the East China Sea.</title>
        <authorList>
            <person name="Liu J."/>
            <person name="Zhang Y."/>
            <person name="Liu J."/>
            <person name="Zhong H."/>
            <person name="Williams B.T."/>
            <person name="Zheng Y."/>
            <person name="Curson A.R.J."/>
            <person name="Sun C."/>
            <person name="Sun H."/>
            <person name="Song D."/>
            <person name="Wagner Mackenzie B."/>
            <person name="Bermejo Martinez A."/>
            <person name="Todd J.D."/>
            <person name="Zhang X.H."/>
        </authorList>
    </citation>
    <scope>NUCLEOTIDE SEQUENCE [LARGE SCALE GENOMIC DNA]</scope>
    <source>
        <strain evidence="16 17">ESS08</strain>
    </source>
</reference>
<evidence type="ECO:0000259" key="13">
    <source>
        <dbReference type="Pfam" id="PF00082"/>
    </source>
</evidence>
<dbReference type="EMBL" id="QTKX01000002">
    <property type="protein sequence ID" value="MBS8265744.1"/>
    <property type="molecule type" value="Genomic_DNA"/>
</dbReference>
<dbReference type="InterPro" id="IPR022398">
    <property type="entry name" value="Peptidase_S8_His-AS"/>
</dbReference>
<name>A0A944CMI4_9BACI</name>
<dbReference type="InterPro" id="IPR018337">
    <property type="entry name" value="Cell_wall/Cho-bd_repeat"/>
</dbReference>
<dbReference type="PROSITE" id="PS51170">
    <property type="entry name" value="CW"/>
    <property type="match status" value="5"/>
</dbReference>
<dbReference type="Gene3D" id="2.10.270.10">
    <property type="entry name" value="Cholin Binding"/>
    <property type="match status" value="1"/>
</dbReference>
<dbReference type="InterPro" id="IPR003137">
    <property type="entry name" value="PA_domain"/>
</dbReference>
<feature type="repeat" description="Cell wall-binding" evidence="9">
    <location>
        <begin position="1348"/>
        <end position="1367"/>
    </location>
</feature>
<dbReference type="Pfam" id="PF06280">
    <property type="entry name" value="fn3_5"/>
    <property type="match status" value="1"/>
</dbReference>
<evidence type="ECO:0000256" key="1">
    <source>
        <dbReference type="ARBA" id="ARBA00011073"/>
    </source>
</evidence>
<evidence type="ECO:0000256" key="9">
    <source>
        <dbReference type="PROSITE-ProRule" id="PRU00591"/>
    </source>
</evidence>
<feature type="active site" description="Charge relay system" evidence="8 10">
    <location>
        <position position="595"/>
    </location>
</feature>
<dbReference type="Gene3D" id="3.40.50.200">
    <property type="entry name" value="Peptidase S8/S53 domain"/>
    <property type="match status" value="1"/>
</dbReference>
<dbReference type="InterPro" id="IPR034216">
    <property type="entry name" value="C5a_Peptidase"/>
</dbReference>
<keyword evidence="7 10" id="KW-0720">Serine protease</keyword>
<comment type="similarity">
    <text evidence="1 10 11">Belongs to the peptidase S8 family.</text>
</comment>
<dbReference type="Proteomes" id="UP000761411">
    <property type="component" value="Unassembled WGS sequence"/>
</dbReference>
<dbReference type="InterPro" id="IPR023828">
    <property type="entry name" value="Peptidase_S8_Ser-AS"/>
</dbReference>
<dbReference type="GO" id="GO:0016020">
    <property type="term" value="C:membrane"/>
    <property type="evidence" value="ECO:0007669"/>
    <property type="project" value="InterPro"/>
</dbReference>
<dbReference type="PRINTS" id="PR00723">
    <property type="entry name" value="SUBTILISIN"/>
</dbReference>
<dbReference type="GO" id="GO:0006508">
    <property type="term" value="P:proteolysis"/>
    <property type="evidence" value="ECO:0007669"/>
    <property type="project" value="UniProtKB-KW"/>
</dbReference>
<evidence type="ECO:0000256" key="3">
    <source>
        <dbReference type="ARBA" id="ARBA00022670"/>
    </source>
</evidence>
<dbReference type="InterPro" id="IPR000209">
    <property type="entry name" value="Peptidase_S8/S53_dom"/>
</dbReference>
<dbReference type="SUPFAM" id="SSF52025">
    <property type="entry name" value="PA domain"/>
    <property type="match status" value="1"/>
</dbReference>
<feature type="signal peptide" evidence="12">
    <location>
        <begin position="1"/>
        <end position="33"/>
    </location>
</feature>
<sequence>MKKRNKGRKIASSVLASALVLSSFSFPLTGASAAENAYASKIKQIEQYKVKQLKQLDEKYKKTKASLKAEDKVRVIVEVEGQTPVEYATKEGKLYKELSEDTKSSIASKLEKAQKSVKDKIKSNNIRMDHKMSFSTAFNGFSGEVTYKDIAKIEGIVGVKNVYLANEYNRPEETPDMKTSHNYIQSNQTWADANLKGEGMIVSVIDTGVDPSHKDFVLTDKSKAELSKEETDSLVTEEGLKGKFYSDKVPYGYNYYDQNQTILDLGPEASMHGMHVAGTVAANGDEATGGIKGVAPEAQVLGMKVFSNDPNYPSTWSDVYLAAIDDSIKLGADVLNMSLGSTASFYEENSAENLAITRAVDNGIVAAVSAGNSGHIGYGWDNPYHKNPDIGLVGAPGLNTDTIQVAASGNDAYLYQHTFTVQGNDTFSAVGYGIDDWIKLSEESGPLEMVAVPGVGNDADYAGVDVKGKIAVVSRGSLSFYDKTMNAAEAGAIGIIVYNNGGSTFYQNQGGWDVPFMLIQTQEGKDLLAAIEAGNNILDVSQTGKKEDAEMGRMTDFTSWGTTPSLDFKPEITAPGGKIYSTLQNDKYGVMSGTSMAAPHVAGGSALVQQYLQSDERFSELTAGERTKLAKVLLMNTADAIDDLYGQPFSPRRQGAGMMQTFAAVNTPAVVVDSQSGEAKVGLKDFTSKQFEMTLTASNLTDEEVTYSVDTSVLTDYFYQVNGDEDYNALIAADMPGAVVDAPETVTVPAGESVDFTVSVDLTNAKIPGQDKAGQETTYDLREDIFVEGFVTLSDANGAEDGQLLPKLNVPYMGFYGEWDRPEILDGFTGLGESRYYDLKYLFKSPSEMLFGAAGNFNYQVPEKGYYAVSPNGDGMYDDVYALPSFLRNADEVHYNVLDENGKFLRRVLLDKDVRKNYYGAGNGSAFTFNPAAAWDGKVKSATVKDGLYYYEIKSVIDYEGADWQSKKIPVYVDTTAPEVKAAYDAETSTVSWEAKDEGTGLEFYTIFVNGTKVAEVAGDVTSHQLTDVPEKALIEVAAVDYGFNIGFDTAAVGDTEMPLIYLEDNGPEPYGAYNSKEVPVKGYVKDDFVIKTITVNGKEIAYTFNEEKGRYEFATTTSFEKDGFYDVIVTALDHSGKDFSISRKVFIDTTAPQITVDAPSKVNKSTDKVTVKLNLKDNFNALSLYVNDNHEYVKPFTSPIDIQKAADELVELTLPLELGVNTFKLRLYDLGGNETVKEFTVERSEAAKNGWKFESNKWYYYDEDVKQTGWVLDGGKWYYLAADGVMKTGWVLDGGKWYFMDKSGAMKTGWVKTGGKWYYLDKSGAMKTGWIQLGGQWYYLNKSGDMQTGWKLINSKWYYFYGSGAMAKSTTIGGYKLGNDGAWIR</sequence>
<dbReference type="GO" id="GO:0004252">
    <property type="term" value="F:serine-type endopeptidase activity"/>
    <property type="evidence" value="ECO:0007669"/>
    <property type="project" value="UniProtKB-UniRule"/>
</dbReference>
<feature type="repeat" description="Cell wall-binding" evidence="9">
    <location>
        <begin position="1328"/>
        <end position="1347"/>
    </location>
</feature>
<dbReference type="PANTHER" id="PTHR43399">
    <property type="entry name" value="SUBTILISIN-RELATED"/>
    <property type="match status" value="1"/>
</dbReference>
<dbReference type="InterPro" id="IPR046450">
    <property type="entry name" value="PA_dom_sf"/>
</dbReference>
<dbReference type="InterPro" id="IPR010435">
    <property type="entry name" value="C5a/SBT2-like_Fn3"/>
</dbReference>
<evidence type="ECO:0000256" key="8">
    <source>
        <dbReference type="PIRSR" id="PIRSR615500-1"/>
    </source>
</evidence>
<evidence type="ECO:0000256" key="10">
    <source>
        <dbReference type="PROSITE-ProRule" id="PRU01240"/>
    </source>
</evidence>
<dbReference type="PROSITE" id="PS00137">
    <property type="entry name" value="SUBTILASE_HIS"/>
    <property type="match status" value="1"/>
</dbReference>
<gene>
    <name evidence="16" type="ORF">DYI25_15060</name>
</gene>
<feature type="repeat" description="Cell wall-binding" evidence="9">
    <location>
        <begin position="1288"/>
        <end position="1307"/>
    </location>
</feature>
<feature type="repeat" description="Cell wall-binding" evidence="9">
    <location>
        <begin position="1308"/>
        <end position="1327"/>
    </location>
</feature>
<dbReference type="InterPro" id="IPR051048">
    <property type="entry name" value="Peptidase_S8/S53_subtilisin"/>
</dbReference>
<dbReference type="InterPro" id="IPR023827">
    <property type="entry name" value="Peptidase_S8_Asp-AS"/>
</dbReference>
<dbReference type="PROSITE" id="PS00138">
    <property type="entry name" value="SUBTILASE_SER"/>
    <property type="match status" value="1"/>
</dbReference>
<keyword evidence="17" id="KW-1185">Reference proteome</keyword>
<keyword evidence="5" id="KW-0677">Repeat</keyword>
<evidence type="ECO:0000313" key="16">
    <source>
        <dbReference type="EMBL" id="MBS8265744.1"/>
    </source>
</evidence>
<feature type="domain" description="C5a peptidase/Subtilisin-like protease SBT2-like Fn3-like" evidence="15">
    <location>
        <begin position="682"/>
        <end position="813"/>
    </location>
</feature>
<evidence type="ECO:0000256" key="4">
    <source>
        <dbReference type="ARBA" id="ARBA00022729"/>
    </source>
</evidence>
<feature type="active site" description="Charge relay system" evidence="8 10">
    <location>
        <position position="272"/>
    </location>
</feature>
<comment type="caution">
    <text evidence="16">The sequence shown here is derived from an EMBL/GenBank/DDBJ whole genome shotgun (WGS) entry which is preliminary data.</text>
</comment>
<organism evidence="16 17">
    <name type="scientific">Mesobacillus boroniphilus</name>
    <dbReference type="NCBI Taxonomy" id="308892"/>
    <lineage>
        <taxon>Bacteria</taxon>
        <taxon>Bacillati</taxon>
        <taxon>Bacillota</taxon>
        <taxon>Bacilli</taxon>
        <taxon>Bacillales</taxon>
        <taxon>Bacillaceae</taxon>
        <taxon>Mesobacillus</taxon>
    </lineage>
</organism>
<dbReference type="Pfam" id="PF02225">
    <property type="entry name" value="PA"/>
    <property type="match status" value="1"/>
</dbReference>
<evidence type="ECO:0000256" key="11">
    <source>
        <dbReference type="RuleBase" id="RU003355"/>
    </source>
</evidence>
<dbReference type="InterPro" id="IPR015500">
    <property type="entry name" value="Peptidase_S8_subtilisin-rel"/>
</dbReference>
<dbReference type="PANTHER" id="PTHR43399:SF4">
    <property type="entry name" value="CELL WALL-ASSOCIATED PROTEASE"/>
    <property type="match status" value="1"/>
</dbReference>
<accession>A0A944CMI4</accession>
<dbReference type="InterPro" id="IPR036852">
    <property type="entry name" value="Peptidase_S8/S53_dom_sf"/>
</dbReference>
<dbReference type="PROSITE" id="PS51892">
    <property type="entry name" value="SUBTILASE"/>
    <property type="match status" value="1"/>
</dbReference>
<dbReference type="RefSeq" id="WP_213370328.1">
    <property type="nucleotide sequence ID" value="NZ_QTKX01000002.1"/>
</dbReference>
<dbReference type="Gene3D" id="2.60.40.1710">
    <property type="entry name" value="Subtilisin-like superfamily"/>
    <property type="match status" value="1"/>
</dbReference>
<evidence type="ECO:0000256" key="5">
    <source>
        <dbReference type="ARBA" id="ARBA00022737"/>
    </source>
</evidence>
<dbReference type="PROSITE" id="PS00136">
    <property type="entry name" value="SUBTILASE_ASP"/>
    <property type="match status" value="1"/>
</dbReference>
<feature type="chain" id="PRO_5037668399" evidence="12">
    <location>
        <begin position="34"/>
        <end position="1386"/>
    </location>
</feature>
<dbReference type="Gene3D" id="3.50.30.30">
    <property type="match status" value="1"/>
</dbReference>
<evidence type="ECO:0000259" key="15">
    <source>
        <dbReference type="Pfam" id="PF06280"/>
    </source>
</evidence>
<dbReference type="CDD" id="cd07475">
    <property type="entry name" value="Peptidases_S8_C5a_Peptidase"/>
    <property type="match status" value="1"/>
</dbReference>
<evidence type="ECO:0000259" key="14">
    <source>
        <dbReference type="Pfam" id="PF02225"/>
    </source>
</evidence>
<dbReference type="Pfam" id="PF19127">
    <property type="entry name" value="Choline_bind_3"/>
    <property type="match status" value="2"/>
</dbReference>
<evidence type="ECO:0000256" key="6">
    <source>
        <dbReference type="ARBA" id="ARBA00022801"/>
    </source>
</evidence>
<keyword evidence="3 10" id="KW-0645">Protease</keyword>
<keyword evidence="6 10" id="KW-0378">Hydrolase</keyword>
<dbReference type="Pfam" id="PF01473">
    <property type="entry name" value="Choline_bind_1"/>
    <property type="match status" value="1"/>
</dbReference>